<keyword evidence="4" id="KW-1185">Reference proteome</keyword>
<accession>A0ABP8JWK7</accession>
<evidence type="ECO:0000313" key="4">
    <source>
        <dbReference type="Proteomes" id="UP001500936"/>
    </source>
</evidence>
<dbReference type="SUPFAM" id="SSF53590">
    <property type="entry name" value="Nucleoside hydrolase"/>
    <property type="match status" value="1"/>
</dbReference>
<dbReference type="Pfam" id="PF21027">
    <property type="entry name" value="Sde0182_C"/>
    <property type="match status" value="1"/>
</dbReference>
<feature type="domain" description="Cellulose-binding Sde182 C-terminal" evidence="2">
    <location>
        <begin position="398"/>
        <end position="479"/>
    </location>
</feature>
<evidence type="ECO:0000313" key="3">
    <source>
        <dbReference type="EMBL" id="GAA4397146.1"/>
    </source>
</evidence>
<proteinExistence type="predicted"/>
<organism evidence="3 4">
    <name type="scientific">Nibrella viscosa</name>
    <dbReference type="NCBI Taxonomy" id="1084524"/>
    <lineage>
        <taxon>Bacteria</taxon>
        <taxon>Pseudomonadati</taxon>
        <taxon>Bacteroidota</taxon>
        <taxon>Cytophagia</taxon>
        <taxon>Cytophagales</taxon>
        <taxon>Spirosomataceae</taxon>
        <taxon>Nibrella</taxon>
    </lineage>
</organism>
<dbReference type="Gene3D" id="3.90.245.10">
    <property type="entry name" value="Ribonucleoside hydrolase-like"/>
    <property type="match status" value="1"/>
</dbReference>
<evidence type="ECO:0000259" key="2">
    <source>
        <dbReference type="Pfam" id="PF21027"/>
    </source>
</evidence>
<name>A0ABP8JWK7_9BACT</name>
<dbReference type="Gene3D" id="2.60.40.10">
    <property type="entry name" value="Immunoglobulins"/>
    <property type="match status" value="1"/>
</dbReference>
<dbReference type="Proteomes" id="UP001500936">
    <property type="component" value="Unassembled WGS sequence"/>
</dbReference>
<feature type="domain" description="Cellulose-binding Sde182 nucleoside hydrolase-like" evidence="1">
    <location>
        <begin position="32"/>
        <end position="299"/>
    </location>
</feature>
<dbReference type="InterPro" id="IPR011483">
    <property type="entry name" value="Sde182_NH-like"/>
</dbReference>
<protein>
    <submittedName>
        <fullName evidence="3">DUF1593 domain-containing protein</fullName>
    </submittedName>
</protein>
<dbReference type="RefSeq" id="WP_345263829.1">
    <property type="nucleotide sequence ID" value="NZ_BAABHB010000001.1"/>
</dbReference>
<dbReference type="CDD" id="cd11304">
    <property type="entry name" value="Cadherin_repeat"/>
    <property type="match status" value="1"/>
</dbReference>
<evidence type="ECO:0000259" key="1">
    <source>
        <dbReference type="Pfam" id="PF07632"/>
    </source>
</evidence>
<sequence>MKYPLMLVLLFGLLIPIGHAYAQSIKPAEKTRVIVTSDGEIDDECSLVRFLLYANEWDIEGIITSSSQYHWHGHHWAGDDWIDPSLNAYEQVYPNLLKHDQNYPSPAYLRAHTFLGNVEAEGEMDSITAGSEHIVQVLLDESDPRPIWLQAWGGTNTIARALKTIEEKHPDKMAGVAKKLRFFFIWEQDNTYQSYIRPHWGKYNILTIISDQFEAIAYRWKQVQPPGMQTYYAGPWMNEHILNNHGPLCASYKAHGSEDKGFVAGDFRSEGDSPAFMHTIVTGLRSLESPDWGGWGGRYVKIRENTWLDPVPVAGYTYPEGRWYGSNGWGRSSLREGSKTTAEQRSAYFKPIWQWTDVLQNDFAARADWCVKPYNQANHPPLVKLAHALDLTARPGTTVRLSAKGTTDPDGNKLTYRWWQYAEADTYPGTVAIQNGTKQNASVSVPADARKGQTIHLICEVTDNGTPQLTRYQRVVVQVN</sequence>
<dbReference type="InterPro" id="IPR048527">
    <property type="entry name" value="Sde182_C"/>
</dbReference>
<dbReference type="EMBL" id="BAABHB010000001">
    <property type="protein sequence ID" value="GAA4397146.1"/>
    <property type="molecule type" value="Genomic_DNA"/>
</dbReference>
<dbReference type="InterPro" id="IPR036452">
    <property type="entry name" value="Ribo_hydro-like"/>
</dbReference>
<dbReference type="InterPro" id="IPR013783">
    <property type="entry name" value="Ig-like_fold"/>
</dbReference>
<reference evidence="4" key="1">
    <citation type="journal article" date="2019" name="Int. J. Syst. Evol. Microbiol.">
        <title>The Global Catalogue of Microorganisms (GCM) 10K type strain sequencing project: providing services to taxonomists for standard genome sequencing and annotation.</title>
        <authorList>
            <consortium name="The Broad Institute Genomics Platform"/>
            <consortium name="The Broad Institute Genome Sequencing Center for Infectious Disease"/>
            <person name="Wu L."/>
            <person name="Ma J."/>
        </authorList>
    </citation>
    <scope>NUCLEOTIDE SEQUENCE [LARGE SCALE GENOMIC DNA]</scope>
    <source>
        <strain evidence="4">JCM 17925</strain>
    </source>
</reference>
<dbReference type="Pfam" id="PF07632">
    <property type="entry name" value="Sde182_NH-like"/>
    <property type="match status" value="1"/>
</dbReference>
<comment type="caution">
    <text evidence="3">The sequence shown here is derived from an EMBL/GenBank/DDBJ whole genome shotgun (WGS) entry which is preliminary data.</text>
</comment>
<gene>
    <name evidence="3" type="ORF">GCM10023187_06120</name>
</gene>